<keyword evidence="4" id="KW-0256">Endoplasmic reticulum</keyword>
<dbReference type="Pfam" id="PF26547">
    <property type="entry name" value="PDZD8_N"/>
    <property type="match status" value="1"/>
</dbReference>
<keyword evidence="2" id="KW-0813">Transport</keyword>
<dbReference type="InterPro" id="IPR031468">
    <property type="entry name" value="SMP_LBD"/>
</dbReference>
<evidence type="ECO:0000256" key="3">
    <source>
        <dbReference type="ARBA" id="ARBA00022692"/>
    </source>
</evidence>
<accession>A0AAD5XEY9</accession>
<evidence type="ECO:0000256" key="6">
    <source>
        <dbReference type="ARBA" id="ARBA00023055"/>
    </source>
</evidence>
<reference evidence="11" key="1">
    <citation type="submission" date="2020-05" db="EMBL/GenBank/DDBJ databases">
        <title>Phylogenomic resolution of chytrid fungi.</title>
        <authorList>
            <person name="Stajich J.E."/>
            <person name="Amses K."/>
            <person name="Simmons R."/>
            <person name="Seto K."/>
            <person name="Myers J."/>
            <person name="Bonds A."/>
            <person name="Quandt C.A."/>
            <person name="Barry K."/>
            <person name="Liu P."/>
            <person name="Grigoriev I."/>
            <person name="Longcore J.E."/>
            <person name="James T.Y."/>
        </authorList>
    </citation>
    <scope>NUCLEOTIDE SEQUENCE</scope>
    <source>
        <strain evidence="11">JEL0513</strain>
    </source>
</reference>
<dbReference type="Proteomes" id="UP001211907">
    <property type="component" value="Unassembled WGS sequence"/>
</dbReference>
<evidence type="ECO:0000259" key="10">
    <source>
        <dbReference type="PROSITE" id="PS51847"/>
    </source>
</evidence>
<keyword evidence="6" id="KW-0445">Lipid transport</keyword>
<feature type="domain" description="SMP-LTD" evidence="10">
    <location>
        <begin position="141"/>
        <end position="329"/>
    </location>
</feature>
<name>A0AAD5XEY9_9FUNG</name>
<dbReference type="GO" id="GO:0015914">
    <property type="term" value="P:phospholipid transport"/>
    <property type="evidence" value="ECO:0007669"/>
    <property type="project" value="TreeGrafter"/>
</dbReference>
<evidence type="ECO:0000313" key="12">
    <source>
        <dbReference type="Proteomes" id="UP001211907"/>
    </source>
</evidence>
<keyword evidence="12" id="KW-1185">Reference proteome</keyword>
<evidence type="ECO:0000256" key="4">
    <source>
        <dbReference type="ARBA" id="ARBA00022824"/>
    </source>
</evidence>
<protein>
    <recommendedName>
        <fullName evidence="10">SMP-LTD domain-containing protein</fullName>
    </recommendedName>
</protein>
<keyword evidence="7" id="KW-0446">Lipid-binding</keyword>
<keyword evidence="3 9" id="KW-0812">Transmembrane</keyword>
<dbReference type="PANTHER" id="PTHR13466:SF0">
    <property type="entry name" value="SMP-LTD DOMAIN-CONTAINING PROTEIN"/>
    <property type="match status" value="1"/>
</dbReference>
<evidence type="ECO:0000256" key="8">
    <source>
        <dbReference type="ARBA" id="ARBA00023136"/>
    </source>
</evidence>
<keyword evidence="5 9" id="KW-1133">Transmembrane helix</keyword>
<dbReference type="InterPro" id="IPR058801">
    <property type="entry name" value="PDZD8_N"/>
</dbReference>
<dbReference type="PROSITE" id="PS51847">
    <property type="entry name" value="SMP"/>
    <property type="match status" value="1"/>
</dbReference>
<comment type="subcellular location">
    <subcellularLocation>
        <location evidence="1">Endoplasmic reticulum membrane</location>
    </subcellularLocation>
</comment>
<dbReference type="PANTHER" id="PTHR13466">
    <property type="entry name" value="TEX2 PROTEIN-RELATED"/>
    <property type="match status" value="1"/>
</dbReference>
<sequence length="514" mass="55867">MAQLTVGSIGTWFGLELGRETAAWVRGAIWGVWLVVFVQFACVAVACAVLFDPTRRSVQPPLPAFSASVASAPPKNAKVTRGLPDPGAAVWPPLVVAFLEQMLKTTSSPTANNTNNLSSASNTNTANNAFEWDAIDPQMTPPDEAAWLNVIVARVFLSLRDSVLFNDRTCLKLSERINSKLAGNSFVSHVTLHDISLGENVPKIHGVRMLKGITDDLAVCLEIELSYEGGASVGIEPTLTSGYQIPVRATINALKGKVRVRVPAIGYQDMFSVSFLENPGVSFRINAPTITVRNNTTLRSVISTVLSEIVRRVFLETWVLPAWRTLFLPLMLPSLDEEMARMDEVNEISRNTKIASTISGNGSGSSGSGIIGLKRSQKTAEYFQRALSKRDPNLAKSQQQQQPSTSLSGFFGLKVYDMVDGSVFPVSLVVFESSINDTTLASLEDAIVSPFLEIAREGFVPSSILQTVASTDSEWRTIKNSSGILVRKCRKRYQAISLSEVSCATISIACDTEW</sequence>
<evidence type="ECO:0000256" key="2">
    <source>
        <dbReference type="ARBA" id="ARBA00022448"/>
    </source>
</evidence>
<dbReference type="EMBL" id="JADGJH010000519">
    <property type="protein sequence ID" value="KAJ3127297.1"/>
    <property type="molecule type" value="Genomic_DNA"/>
</dbReference>
<dbReference type="GO" id="GO:0008289">
    <property type="term" value="F:lipid binding"/>
    <property type="evidence" value="ECO:0007669"/>
    <property type="project" value="UniProtKB-KW"/>
</dbReference>
<evidence type="ECO:0000256" key="1">
    <source>
        <dbReference type="ARBA" id="ARBA00004586"/>
    </source>
</evidence>
<proteinExistence type="predicted"/>
<feature type="transmembrane region" description="Helical" evidence="9">
    <location>
        <begin position="28"/>
        <end position="51"/>
    </location>
</feature>
<evidence type="ECO:0000256" key="7">
    <source>
        <dbReference type="ARBA" id="ARBA00023121"/>
    </source>
</evidence>
<evidence type="ECO:0000256" key="9">
    <source>
        <dbReference type="SAM" id="Phobius"/>
    </source>
</evidence>
<evidence type="ECO:0000313" key="11">
    <source>
        <dbReference type="EMBL" id="KAJ3127297.1"/>
    </source>
</evidence>
<evidence type="ECO:0000256" key="5">
    <source>
        <dbReference type="ARBA" id="ARBA00022989"/>
    </source>
</evidence>
<dbReference type="GO" id="GO:1990456">
    <property type="term" value="P:mitochondrion-endoplasmic reticulum membrane tethering"/>
    <property type="evidence" value="ECO:0007669"/>
    <property type="project" value="TreeGrafter"/>
</dbReference>
<gene>
    <name evidence="11" type="ORF">HK100_009832</name>
</gene>
<comment type="caution">
    <text evidence="11">The sequence shown here is derived from an EMBL/GenBank/DDBJ whole genome shotgun (WGS) entry which is preliminary data.</text>
</comment>
<keyword evidence="8 9" id="KW-0472">Membrane</keyword>
<organism evidence="11 12">
    <name type="scientific">Physocladia obscura</name>
    <dbReference type="NCBI Taxonomy" id="109957"/>
    <lineage>
        <taxon>Eukaryota</taxon>
        <taxon>Fungi</taxon>
        <taxon>Fungi incertae sedis</taxon>
        <taxon>Chytridiomycota</taxon>
        <taxon>Chytridiomycota incertae sedis</taxon>
        <taxon>Chytridiomycetes</taxon>
        <taxon>Chytridiales</taxon>
        <taxon>Chytriomycetaceae</taxon>
        <taxon>Physocladia</taxon>
    </lineage>
</organism>
<dbReference type="GO" id="GO:0032865">
    <property type="term" value="C:ERMES complex"/>
    <property type="evidence" value="ECO:0007669"/>
    <property type="project" value="TreeGrafter"/>
</dbReference>
<dbReference type="AlphaFoldDB" id="A0AAD5XEY9"/>
<dbReference type="GO" id="GO:0005789">
    <property type="term" value="C:endoplasmic reticulum membrane"/>
    <property type="evidence" value="ECO:0007669"/>
    <property type="project" value="UniProtKB-SubCell"/>
</dbReference>
<feature type="non-terminal residue" evidence="11">
    <location>
        <position position="514"/>
    </location>
</feature>